<dbReference type="EMBL" id="JAEVFJ010000005">
    <property type="protein sequence ID" value="KAH8104650.1"/>
    <property type="molecule type" value="Genomic_DNA"/>
</dbReference>
<protein>
    <recommendedName>
        <fullName evidence="3">F-box domain-containing protein</fullName>
    </recommendedName>
</protein>
<organism evidence="1 2">
    <name type="scientific">Cristinia sonorae</name>
    <dbReference type="NCBI Taxonomy" id="1940300"/>
    <lineage>
        <taxon>Eukaryota</taxon>
        <taxon>Fungi</taxon>
        <taxon>Dikarya</taxon>
        <taxon>Basidiomycota</taxon>
        <taxon>Agaricomycotina</taxon>
        <taxon>Agaricomycetes</taxon>
        <taxon>Agaricomycetidae</taxon>
        <taxon>Agaricales</taxon>
        <taxon>Pleurotineae</taxon>
        <taxon>Stephanosporaceae</taxon>
        <taxon>Cristinia</taxon>
    </lineage>
</organism>
<proteinExistence type="predicted"/>
<evidence type="ECO:0000313" key="1">
    <source>
        <dbReference type="EMBL" id="KAH8104650.1"/>
    </source>
</evidence>
<reference evidence="1" key="1">
    <citation type="journal article" date="2021" name="New Phytol.">
        <title>Evolutionary innovations through gain and loss of genes in the ectomycorrhizal Boletales.</title>
        <authorList>
            <person name="Wu G."/>
            <person name="Miyauchi S."/>
            <person name="Morin E."/>
            <person name="Kuo A."/>
            <person name="Drula E."/>
            <person name="Varga T."/>
            <person name="Kohler A."/>
            <person name="Feng B."/>
            <person name="Cao Y."/>
            <person name="Lipzen A."/>
            <person name="Daum C."/>
            <person name="Hundley H."/>
            <person name="Pangilinan J."/>
            <person name="Johnson J."/>
            <person name="Barry K."/>
            <person name="LaButti K."/>
            <person name="Ng V."/>
            <person name="Ahrendt S."/>
            <person name="Min B."/>
            <person name="Choi I.G."/>
            <person name="Park H."/>
            <person name="Plett J.M."/>
            <person name="Magnuson J."/>
            <person name="Spatafora J.W."/>
            <person name="Nagy L.G."/>
            <person name="Henrissat B."/>
            <person name="Grigoriev I.V."/>
            <person name="Yang Z.L."/>
            <person name="Xu J."/>
            <person name="Martin F.M."/>
        </authorList>
    </citation>
    <scope>NUCLEOTIDE SEQUENCE</scope>
    <source>
        <strain evidence="1">KKN 215</strain>
    </source>
</reference>
<dbReference type="AlphaFoldDB" id="A0A8K0UUQ2"/>
<gene>
    <name evidence="1" type="ORF">BXZ70DRAFT_602876</name>
</gene>
<evidence type="ECO:0008006" key="3">
    <source>
        <dbReference type="Google" id="ProtNLM"/>
    </source>
</evidence>
<comment type="caution">
    <text evidence="1">The sequence shown here is derived from an EMBL/GenBank/DDBJ whole genome shotgun (WGS) entry which is preliminary data.</text>
</comment>
<dbReference type="OrthoDB" id="2159328at2759"/>
<evidence type="ECO:0000313" key="2">
    <source>
        <dbReference type="Proteomes" id="UP000813824"/>
    </source>
</evidence>
<dbReference type="Proteomes" id="UP000813824">
    <property type="component" value="Unassembled WGS sequence"/>
</dbReference>
<sequence length="242" mass="27154">MVRRQQRKASSLSRPSLQKLPDETLDHIASYLADSATMTLPGPSLTCRSLSNVARPFVFRCIVVDADRIAKLDCTLNETPAMGFWIKELTMVPSIEIFISGSFRSLLGRLKKVDTLVFKGWHKTSHHPGRATLAGNLLVTQLYPTVRTLVFNRVPDLEPIASRYLVFQFFSNMQSCKMVRTSVREHHGTAHAASKTLYPIADTSTSESTHLSSFTVCTGIHRLRIFTESFLSKHSNVSNIWS</sequence>
<keyword evidence="2" id="KW-1185">Reference proteome</keyword>
<name>A0A8K0UUQ2_9AGAR</name>
<accession>A0A8K0UUQ2</accession>